<dbReference type="Pfam" id="PF02810">
    <property type="entry name" value="SEC-C"/>
    <property type="match status" value="1"/>
</dbReference>
<gene>
    <name evidence="1" type="ORF">SAMN05216378_4463</name>
</gene>
<reference evidence="2" key="1">
    <citation type="submission" date="2016-10" db="EMBL/GenBank/DDBJ databases">
        <authorList>
            <person name="Varghese N."/>
            <person name="Submissions S."/>
        </authorList>
    </citation>
    <scope>NUCLEOTIDE SEQUENCE [LARGE SCALE GENOMIC DNA]</scope>
    <source>
        <strain evidence="2">CGMCC 1.10784</strain>
    </source>
</reference>
<sequence>MKELQQMNIQYAIKGEVKTRLAEILPLLTKEKLNMLAGNYEIKGRSKLKKQELADAVQAAIVDVRELNMALLLATSKEWELLQKLLSVPYLQDDAMLPGAYFFLMNTGLFYSFYDQDKLYYVLPEEVKEAYAKVVGPTLLKERERIQHVGTYILAAMNLYGLCPFEQFIAIYNAQNEEQLDEAEFTRVSELLTRREQSWHVADGRLIADYYDNDNQEELEELLANVADKPYYIPSKQEFLQYAEYGYYEETPQLAGLEQYILQYLCKDKGLVQDLISEIQFNCSMGRPIEEIMMGFEDRKIEIPTREQLEMVIHLVINVYNNTRMWSNAGFKPVELGSDSPGADPIRNIVPLKQQQAVSAKVGRNEPCPCGSGKKYKKCCG</sequence>
<name>A0A1I2E755_9BACL</name>
<dbReference type="AlphaFoldDB" id="A0A1I2E755"/>
<dbReference type="Gene3D" id="3.10.450.50">
    <property type="match status" value="1"/>
</dbReference>
<evidence type="ECO:0000313" key="2">
    <source>
        <dbReference type="Proteomes" id="UP000198855"/>
    </source>
</evidence>
<dbReference type="STRING" id="1045775.SAMN05216378_4463"/>
<keyword evidence="2" id="KW-1185">Reference proteome</keyword>
<dbReference type="EMBL" id="FOMT01000004">
    <property type="protein sequence ID" value="SFE88804.1"/>
    <property type="molecule type" value="Genomic_DNA"/>
</dbReference>
<dbReference type="SUPFAM" id="SSF103642">
    <property type="entry name" value="Sec-C motif"/>
    <property type="match status" value="1"/>
</dbReference>
<evidence type="ECO:0000313" key="1">
    <source>
        <dbReference type="EMBL" id="SFE88804.1"/>
    </source>
</evidence>
<organism evidence="1 2">
    <name type="scientific">Paenibacillus catalpae</name>
    <dbReference type="NCBI Taxonomy" id="1045775"/>
    <lineage>
        <taxon>Bacteria</taxon>
        <taxon>Bacillati</taxon>
        <taxon>Bacillota</taxon>
        <taxon>Bacilli</taxon>
        <taxon>Bacillales</taxon>
        <taxon>Paenibacillaceae</taxon>
        <taxon>Paenibacillus</taxon>
    </lineage>
</organism>
<dbReference type="Proteomes" id="UP000198855">
    <property type="component" value="Unassembled WGS sequence"/>
</dbReference>
<accession>A0A1I2E755</accession>
<protein>
    <submittedName>
        <fullName evidence="1">SEC-C motif-containing protein</fullName>
    </submittedName>
</protein>
<dbReference type="InterPro" id="IPR004027">
    <property type="entry name" value="SEC_C_motif"/>
</dbReference>
<proteinExistence type="predicted"/>